<dbReference type="Gene3D" id="3.40.50.720">
    <property type="entry name" value="NAD(P)-binding Rossmann-like Domain"/>
    <property type="match status" value="1"/>
</dbReference>
<dbReference type="AlphaFoldDB" id="A0A4R6U6R8"/>
<keyword evidence="8" id="KW-1185">Reference proteome</keyword>
<dbReference type="PIRSF" id="PIRSF000103">
    <property type="entry name" value="HIBADH"/>
    <property type="match status" value="1"/>
</dbReference>
<evidence type="ECO:0000313" key="7">
    <source>
        <dbReference type="EMBL" id="TDQ41456.1"/>
    </source>
</evidence>
<sequence length="288" mass="30595">MNIAFIGTGVMGRGMASQLLSQGHQVSIYTRTKTKAASLIEKGAEWKETIKACVKDVDAVITMVGYPDDVDDVYRGKQGLFRYAPKGSLLIDMTTSSPTLAKALYKEAAELKFRLLDAPVSGGDIGAKNGTLSIMVGGQAADVQAAMPILECMGEKIIHQGVAGAGQTTKMANQIAIASNMMGVVEALRFAEASGLDTSNVLKSIETGAAGSWSLSNLGPRMLKGDTAPGFYVEHFLKDLRIALEEAKKLDLPTPGLEQATSLYEGMLENGMGQLGTQALYAYYQNLS</sequence>
<dbReference type="PANTHER" id="PTHR43060:SF15">
    <property type="entry name" value="3-HYDROXYISOBUTYRATE DEHYDROGENASE-LIKE 1, MITOCHONDRIAL-RELATED"/>
    <property type="match status" value="1"/>
</dbReference>
<reference evidence="7 8" key="1">
    <citation type="submission" date="2019-03" db="EMBL/GenBank/DDBJ databases">
        <title>Genomic Encyclopedia of Type Strains, Phase IV (KMG-IV): sequencing the most valuable type-strain genomes for metagenomic binning, comparative biology and taxonomic classification.</title>
        <authorList>
            <person name="Goeker M."/>
        </authorList>
    </citation>
    <scope>NUCLEOTIDE SEQUENCE [LARGE SCALE GENOMIC DNA]</scope>
    <source>
        <strain evidence="7 8">DSM 28697</strain>
    </source>
</reference>
<dbReference type="InterPro" id="IPR036291">
    <property type="entry name" value="NAD(P)-bd_dom_sf"/>
</dbReference>
<comment type="caution">
    <text evidence="7">The sequence shown here is derived from an EMBL/GenBank/DDBJ whole genome shotgun (WGS) entry which is preliminary data.</text>
</comment>
<name>A0A4R6U6R8_9BACI</name>
<feature type="domain" description="6-phosphogluconate dehydrogenase NADP-binding" evidence="5">
    <location>
        <begin position="2"/>
        <end position="161"/>
    </location>
</feature>
<feature type="active site" evidence="4">
    <location>
        <position position="170"/>
    </location>
</feature>
<proteinExistence type="inferred from homology"/>
<dbReference type="EMBL" id="SNYJ01000003">
    <property type="protein sequence ID" value="TDQ41456.1"/>
    <property type="molecule type" value="Genomic_DNA"/>
</dbReference>
<dbReference type="InterPro" id="IPR015815">
    <property type="entry name" value="HIBADH-related"/>
</dbReference>
<evidence type="ECO:0000256" key="2">
    <source>
        <dbReference type="ARBA" id="ARBA00023002"/>
    </source>
</evidence>
<evidence type="ECO:0000313" key="8">
    <source>
        <dbReference type="Proteomes" id="UP000295632"/>
    </source>
</evidence>
<evidence type="ECO:0000256" key="1">
    <source>
        <dbReference type="ARBA" id="ARBA00009080"/>
    </source>
</evidence>
<dbReference type="SUPFAM" id="SSF48179">
    <property type="entry name" value="6-phosphogluconate dehydrogenase C-terminal domain-like"/>
    <property type="match status" value="1"/>
</dbReference>
<dbReference type="GO" id="GO:0050661">
    <property type="term" value="F:NADP binding"/>
    <property type="evidence" value="ECO:0007669"/>
    <property type="project" value="InterPro"/>
</dbReference>
<dbReference type="Pfam" id="PF03446">
    <property type="entry name" value="NAD_binding_2"/>
    <property type="match status" value="1"/>
</dbReference>
<gene>
    <name evidence="7" type="ORF">EV213_10333</name>
</gene>
<dbReference type="InterPro" id="IPR029154">
    <property type="entry name" value="HIBADH-like_NADP-bd"/>
</dbReference>
<dbReference type="GO" id="GO:0016491">
    <property type="term" value="F:oxidoreductase activity"/>
    <property type="evidence" value="ECO:0007669"/>
    <property type="project" value="UniProtKB-KW"/>
</dbReference>
<evidence type="ECO:0000256" key="3">
    <source>
        <dbReference type="ARBA" id="ARBA00023027"/>
    </source>
</evidence>
<dbReference type="SUPFAM" id="SSF51735">
    <property type="entry name" value="NAD(P)-binding Rossmann-fold domains"/>
    <property type="match status" value="1"/>
</dbReference>
<evidence type="ECO:0000259" key="5">
    <source>
        <dbReference type="Pfam" id="PF03446"/>
    </source>
</evidence>
<evidence type="ECO:0000259" key="6">
    <source>
        <dbReference type="Pfam" id="PF14833"/>
    </source>
</evidence>
<feature type="domain" description="3-hydroxyisobutyrate dehydrogenase-like NAD-binding" evidence="6">
    <location>
        <begin position="164"/>
        <end position="283"/>
    </location>
</feature>
<protein>
    <submittedName>
        <fullName evidence="7">3-hydroxyisobutyrate dehydrogenase</fullName>
    </submittedName>
</protein>
<accession>A0A4R6U6R8</accession>
<dbReference type="Gene3D" id="1.10.1040.10">
    <property type="entry name" value="N-(1-d-carboxylethyl)-l-norvaline Dehydrogenase, domain 2"/>
    <property type="match status" value="1"/>
</dbReference>
<dbReference type="InterPro" id="IPR013328">
    <property type="entry name" value="6PGD_dom2"/>
</dbReference>
<dbReference type="InterPro" id="IPR006115">
    <property type="entry name" value="6PGDH_NADP-bd"/>
</dbReference>
<organism evidence="7 8">
    <name type="scientific">Aureibacillus halotolerans</name>
    <dbReference type="NCBI Taxonomy" id="1508390"/>
    <lineage>
        <taxon>Bacteria</taxon>
        <taxon>Bacillati</taxon>
        <taxon>Bacillota</taxon>
        <taxon>Bacilli</taxon>
        <taxon>Bacillales</taxon>
        <taxon>Bacillaceae</taxon>
        <taxon>Aureibacillus</taxon>
    </lineage>
</organism>
<dbReference type="InterPro" id="IPR008927">
    <property type="entry name" value="6-PGluconate_DH-like_C_sf"/>
</dbReference>
<dbReference type="Proteomes" id="UP000295632">
    <property type="component" value="Unassembled WGS sequence"/>
</dbReference>
<comment type="similarity">
    <text evidence="1">Belongs to the HIBADH-related family.</text>
</comment>
<keyword evidence="3" id="KW-0520">NAD</keyword>
<evidence type="ECO:0000256" key="4">
    <source>
        <dbReference type="PIRSR" id="PIRSR000103-1"/>
    </source>
</evidence>
<dbReference type="Pfam" id="PF14833">
    <property type="entry name" value="NAD_binding_11"/>
    <property type="match status" value="1"/>
</dbReference>
<keyword evidence="2" id="KW-0560">Oxidoreductase</keyword>
<dbReference type="GO" id="GO:0051287">
    <property type="term" value="F:NAD binding"/>
    <property type="evidence" value="ECO:0007669"/>
    <property type="project" value="InterPro"/>
</dbReference>
<dbReference type="PANTHER" id="PTHR43060">
    <property type="entry name" value="3-HYDROXYISOBUTYRATE DEHYDROGENASE-LIKE 1, MITOCHONDRIAL-RELATED"/>
    <property type="match status" value="1"/>
</dbReference>